<dbReference type="EMBL" id="CP000302">
    <property type="protein sequence ID" value="ABE53765.1"/>
    <property type="molecule type" value="Genomic_DNA"/>
</dbReference>
<gene>
    <name evidence="2" type="ordered locus">Sden_0473</name>
</gene>
<dbReference type="InterPro" id="IPR052509">
    <property type="entry name" value="Metal_resp_DNA-bind_regulator"/>
</dbReference>
<dbReference type="DNASU" id="4016656"/>
<dbReference type="OrthoDB" id="3186544at2"/>
<dbReference type="PANTHER" id="PTHR33169:SF14">
    <property type="entry name" value="TRANSCRIPTIONAL REGULATOR RV3488"/>
    <property type="match status" value="1"/>
</dbReference>
<dbReference type="Gene3D" id="1.10.10.10">
    <property type="entry name" value="Winged helix-like DNA-binding domain superfamily/Winged helix DNA-binding domain"/>
    <property type="match status" value="1"/>
</dbReference>
<dbReference type="SUPFAM" id="SSF46785">
    <property type="entry name" value="Winged helix' DNA-binding domain"/>
    <property type="match status" value="1"/>
</dbReference>
<dbReference type="STRING" id="318161.Sden_0473"/>
<accession>Q12S11</accession>
<feature type="domain" description="Transcription regulator PadR N-terminal" evidence="1">
    <location>
        <begin position="19"/>
        <end position="88"/>
    </location>
</feature>
<proteinExistence type="predicted"/>
<dbReference type="eggNOG" id="COG1695">
    <property type="taxonomic scope" value="Bacteria"/>
</dbReference>
<dbReference type="KEGG" id="sdn:Sden_0473"/>
<name>Q12S11_SHEDO</name>
<evidence type="ECO:0000313" key="2">
    <source>
        <dbReference type="EMBL" id="ABE53765.1"/>
    </source>
</evidence>
<keyword evidence="3" id="KW-1185">Reference proteome</keyword>
<dbReference type="AlphaFoldDB" id="Q12S11"/>
<dbReference type="InterPro" id="IPR036388">
    <property type="entry name" value="WH-like_DNA-bd_sf"/>
</dbReference>
<reference evidence="2 3" key="1">
    <citation type="submission" date="2006-03" db="EMBL/GenBank/DDBJ databases">
        <title>Complete sequence of Shewanella denitrificans OS217.</title>
        <authorList>
            <consortium name="US DOE Joint Genome Institute"/>
            <person name="Copeland A."/>
            <person name="Lucas S."/>
            <person name="Lapidus A."/>
            <person name="Barry K."/>
            <person name="Detter J.C."/>
            <person name="Glavina del Rio T."/>
            <person name="Hammon N."/>
            <person name="Israni S."/>
            <person name="Dalin E."/>
            <person name="Tice H."/>
            <person name="Pitluck S."/>
            <person name="Brettin T."/>
            <person name="Bruce D."/>
            <person name="Han C."/>
            <person name="Tapia R."/>
            <person name="Gilna P."/>
            <person name="Kiss H."/>
            <person name="Schmutz J."/>
            <person name="Larimer F."/>
            <person name="Land M."/>
            <person name="Hauser L."/>
            <person name="Kyrpides N."/>
            <person name="Lykidis A."/>
            <person name="Richardson P."/>
        </authorList>
    </citation>
    <scope>NUCLEOTIDE SEQUENCE [LARGE SCALE GENOMIC DNA]</scope>
    <source>
        <strain evidence="3">OS217 / ATCC BAA-1090 / DSM 15013</strain>
    </source>
</reference>
<dbReference type="InterPro" id="IPR005149">
    <property type="entry name" value="Tscrpt_reg_PadR_N"/>
</dbReference>
<dbReference type="RefSeq" id="WP_011494931.1">
    <property type="nucleotide sequence ID" value="NC_007954.1"/>
</dbReference>
<dbReference type="InterPro" id="IPR036390">
    <property type="entry name" value="WH_DNA-bd_sf"/>
</dbReference>
<organism evidence="2 3">
    <name type="scientific">Shewanella denitrificans (strain OS217 / ATCC BAA-1090 / DSM 15013)</name>
    <dbReference type="NCBI Taxonomy" id="318161"/>
    <lineage>
        <taxon>Bacteria</taxon>
        <taxon>Pseudomonadati</taxon>
        <taxon>Pseudomonadota</taxon>
        <taxon>Gammaproteobacteria</taxon>
        <taxon>Alteromonadales</taxon>
        <taxon>Shewanellaceae</taxon>
        <taxon>Shewanella</taxon>
    </lineage>
</organism>
<dbReference type="Proteomes" id="UP000001982">
    <property type="component" value="Chromosome"/>
</dbReference>
<sequence length="109" mass="12741">MAIERWQKQMRKGLLEFLVLLCLKDNEYYGYSLLVKLKALADIDLAEGTIYPLLSRLNKEELIDFRWEIMPSGPARKYYQITPLGLETVNEMNTAWQQINASVNQAWSK</sequence>
<dbReference type="PANTHER" id="PTHR33169">
    <property type="entry name" value="PADR-FAMILY TRANSCRIPTIONAL REGULATOR"/>
    <property type="match status" value="1"/>
</dbReference>
<dbReference type="Pfam" id="PF03551">
    <property type="entry name" value="PadR"/>
    <property type="match status" value="1"/>
</dbReference>
<protein>
    <submittedName>
        <fullName evidence="2">Transcriptional regulator, PadR family</fullName>
    </submittedName>
</protein>
<evidence type="ECO:0000313" key="3">
    <source>
        <dbReference type="Proteomes" id="UP000001982"/>
    </source>
</evidence>
<dbReference type="HOGENOM" id="CLU_063440_3_1_6"/>
<evidence type="ECO:0000259" key="1">
    <source>
        <dbReference type="Pfam" id="PF03551"/>
    </source>
</evidence>